<protein>
    <submittedName>
        <fullName evidence="3">DNA binding domain-containing protein</fullName>
    </submittedName>
</protein>
<feature type="domain" description="Schlafen AlbA-2" evidence="1">
    <location>
        <begin position="3"/>
        <end position="122"/>
    </location>
</feature>
<dbReference type="InterPro" id="IPR038461">
    <property type="entry name" value="Schlafen_AlbA_2_dom_sf"/>
</dbReference>
<dbReference type="Gene3D" id="3.30.950.30">
    <property type="entry name" value="Schlafen, AAA domain"/>
    <property type="match status" value="1"/>
</dbReference>
<comment type="caution">
    <text evidence="3">The sequence shown here is derived from an EMBL/GenBank/DDBJ whole genome shotgun (WGS) entry which is preliminary data.</text>
</comment>
<sequence>MTETNRIEYKRELTSELDIEKEVVAFLNYKEGGYIYIGIDKDGSIVGVNNVDDCMLRLKDRIKHNISPSAMGLFDIAEEHKDGRSIIKVTVASGIEKPYFKTKYGMTPRGAYIRVGTSAEPMPQEQIDRLFAIRTRNSIGRIVSNRQDLSFEQLRIYYDERGKRLNDNFKRTLELLTDDGKYNYVAYLLADENGNSIKVAKYSSLDRCDLLENNEYGYCSLIKATKSVLSKLDIENKVAATITPMERIETPLWNKVALREAVINAIVHNDYSFEVPPKFEIFPDRLEITSVGRLPESLTKEEFFNGISIPRNKELMRIYRDVELVESLGSGIPRILRAYGEDCFKFTDNFIRITLPISVQDGTQSVPSEQVGVQVGEQVKMLIHSINNRELSVDEILEVYKLLYKQVYKSKWYFKKHTIHPSMFDGYVEMTYPDSPNHPKQKYRLTTKGLQLLDSLNHNK</sequence>
<dbReference type="RefSeq" id="WP_257941134.1">
    <property type="nucleotide sequence ID" value="NZ_JAMZEE010000045.1"/>
</dbReference>
<dbReference type="InterPro" id="IPR038475">
    <property type="entry name" value="RecG_C_sf"/>
</dbReference>
<dbReference type="PANTHER" id="PTHR30595:SF6">
    <property type="entry name" value="SCHLAFEN ALBA-2 DOMAIN-CONTAINING PROTEIN"/>
    <property type="match status" value="1"/>
</dbReference>
<dbReference type="Gene3D" id="3.30.565.60">
    <property type="match status" value="1"/>
</dbReference>
<organism evidence="3 4">
    <name type="scientific">Bacteroides muris</name>
    <name type="common">ex Fokt et al. 2023</name>
    <dbReference type="NCBI Taxonomy" id="2937417"/>
    <lineage>
        <taxon>Bacteria</taxon>
        <taxon>Pseudomonadati</taxon>
        <taxon>Bacteroidota</taxon>
        <taxon>Bacteroidia</taxon>
        <taxon>Bacteroidales</taxon>
        <taxon>Bacteroidaceae</taxon>
        <taxon>Bacteroides</taxon>
    </lineage>
</organism>
<evidence type="ECO:0000313" key="4">
    <source>
        <dbReference type="Proteomes" id="UP001143810"/>
    </source>
</evidence>
<evidence type="ECO:0000313" key="3">
    <source>
        <dbReference type="EMBL" id="MCR6509466.1"/>
    </source>
</evidence>
<dbReference type="InterPro" id="IPR049514">
    <property type="entry name" value="Fic-like_C"/>
</dbReference>
<gene>
    <name evidence="3" type="ORF">M1B78_15195</name>
</gene>
<dbReference type="Pfam" id="PF04326">
    <property type="entry name" value="SLFN_AlbA_2"/>
    <property type="match status" value="1"/>
</dbReference>
<dbReference type="Pfam" id="PF21247">
    <property type="entry name" value="Fic-like_C"/>
    <property type="match status" value="1"/>
</dbReference>
<dbReference type="PANTHER" id="PTHR30595">
    <property type="entry name" value="GLPR-RELATED TRANSCRIPTIONAL REPRESSOR"/>
    <property type="match status" value="1"/>
</dbReference>
<evidence type="ECO:0000259" key="2">
    <source>
        <dbReference type="Pfam" id="PF21247"/>
    </source>
</evidence>
<dbReference type="Pfam" id="PF13749">
    <property type="entry name" value="HATPase_c_4"/>
    <property type="match status" value="1"/>
</dbReference>
<dbReference type="Proteomes" id="UP001143810">
    <property type="component" value="Unassembled WGS sequence"/>
</dbReference>
<reference evidence="3" key="2">
    <citation type="submission" date="2022-04" db="EMBL/GenBank/DDBJ databases">
        <authorList>
            <person name="Fokt H."/>
            <person name="Baines J."/>
        </authorList>
    </citation>
    <scope>NUCLEOTIDE SEQUENCE</scope>
    <source>
        <strain evidence="3">KH569_7</strain>
    </source>
</reference>
<dbReference type="InterPro" id="IPR007421">
    <property type="entry name" value="Schlafen_AlbA_2_dom"/>
</dbReference>
<dbReference type="AlphaFoldDB" id="A0A9X2P001"/>
<proteinExistence type="predicted"/>
<accession>A0A9X2P001</accession>
<reference evidence="3" key="1">
    <citation type="journal article" date="2022" name="Arch. Microbiol.">
        <title>Bacteroides muris sp. nov. isolated from the cecum of wild-derived house mice.</title>
        <authorList>
            <person name="Fokt H."/>
            <person name="Unni R."/>
            <person name="Repnik U."/>
            <person name="Schmitz R.A."/>
            <person name="Bramkamp M."/>
            <person name="Baines J.F."/>
            <person name="Unterweger D."/>
        </authorList>
    </citation>
    <scope>NUCLEOTIDE SEQUENCE</scope>
    <source>
        <strain evidence="3">KH569_7</strain>
    </source>
</reference>
<name>A0A9X2P001_9BACE</name>
<dbReference type="EMBL" id="JAMZEE010000045">
    <property type="protein sequence ID" value="MCR6509466.1"/>
    <property type="molecule type" value="Genomic_DNA"/>
</dbReference>
<evidence type="ECO:0000259" key="1">
    <source>
        <dbReference type="Pfam" id="PF04326"/>
    </source>
</evidence>
<feature type="domain" description="Filamentation induced by cAMP protein Fic-like C-terminal" evidence="2">
    <location>
        <begin position="377"/>
        <end position="446"/>
    </location>
</feature>